<evidence type="ECO:0000256" key="3">
    <source>
        <dbReference type="ARBA" id="ARBA00023027"/>
    </source>
</evidence>
<dbReference type="SUPFAM" id="SSF51735">
    <property type="entry name" value="NAD(P)-binding Rossmann-fold domains"/>
    <property type="match status" value="1"/>
</dbReference>
<keyword evidence="4" id="KW-0456">Lyase</keyword>
<evidence type="ECO:0000256" key="4">
    <source>
        <dbReference type="ARBA" id="ARBA00023239"/>
    </source>
</evidence>
<dbReference type="Pfam" id="PF01370">
    <property type="entry name" value="Epimerase"/>
    <property type="match status" value="1"/>
</dbReference>
<dbReference type="InterPro" id="IPR036291">
    <property type="entry name" value="NAD(P)-bd_dom_sf"/>
</dbReference>
<keyword evidence="3" id="KW-0520">NAD</keyword>
<dbReference type="InterPro" id="IPR044516">
    <property type="entry name" value="UXS-like"/>
</dbReference>
<dbReference type="Proteomes" id="UP001589688">
    <property type="component" value="Unassembled WGS sequence"/>
</dbReference>
<accession>A0ABV5ZP80</accession>
<keyword evidence="2" id="KW-0210">Decarboxylase</keyword>
<gene>
    <name evidence="6" type="ORF">ACFFK8_11890</name>
</gene>
<comment type="caution">
    <text evidence="6">The sequence shown here is derived from an EMBL/GenBank/DDBJ whole genome shotgun (WGS) entry which is preliminary data.</text>
</comment>
<sequence>MTARSRQHPLYQEDLAHILATAGIERLRGTHILLTGATGLIGTQLVDALMRYNAQGAAIRITAAGRSRQRAAERLGETLDSPLFTFVEQGADRPFAPDLAPDYIIPLASHTHPLAYSQQPVETMLLNLDGARHALELARRSHATVLYPSTVEIYGNARGADMFTEDYTGQLNLATSRACYTESKRACEALCQSYAAQYGVPVRIARLSRVFGPSVLPTDSKASSQFIWKALHGEDIVLKSEGTQFFSYTYVADAVSALLHVMLHGEDARAYNIASEACNVHLRDFAQACARAAGTRVVFDLPTETERRGFSVASTAILDNSRLKAIGWRPHYAFGEAVERTLEILKTDTPQP</sequence>
<evidence type="ECO:0000259" key="5">
    <source>
        <dbReference type="Pfam" id="PF01370"/>
    </source>
</evidence>
<name>A0ABV5ZP80_9BACT</name>
<evidence type="ECO:0000313" key="7">
    <source>
        <dbReference type="Proteomes" id="UP001589688"/>
    </source>
</evidence>
<dbReference type="PANTHER" id="PTHR43078">
    <property type="entry name" value="UDP-GLUCURONIC ACID DECARBOXYLASE-RELATED"/>
    <property type="match status" value="1"/>
</dbReference>
<protein>
    <submittedName>
        <fullName evidence="6">NAD-dependent epimerase/dehydratase family protein</fullName>
    </submittedName>
</protein>
<dbReference type="RefSeq" id="WP_027951744.1">
    <property type="nucleotide sequence ID" value="NZ_JADU01000007.1"/>
</dbReference>
<dbReference type="InterPro" id="IPR001509">
    <property type="entry name" value="Epimerase_deHydtase"/>
</dbReference>
<comment type="cofactor">
    <cofactor evidence="1">
        <name>NAD(+)</name>
        <dbReference type="ChEBI" id="CHEBI:57540"/>
    </cofactor>
</comment>
<organism evidence="6 7">
    <name type="scientific">Hallella seregens ATCC 51272</name>
    <dbReference type="NCBI Taxonomy" id="1336250"/>
    <lineage>
        <taxon>Bacteria</taxon>
        <taxon>Pseudomonadati</taxon>
        <taxon>Bacteroidota</taxon>
        <taxon>Bacteroidia</taxon>
        <taxon>Bacteroidales</taxon>
        <taxon>Prevotellaceae</taxon>
        <taxon>Hallella</taxon>
    </lineage>
</organism>
<proteinExistence type="predicted"/>
<dbReference type="Gene3D" id="3.40.50.720">
    <property type="entry name" value="NAD(P)-binding Rossmann-like Domain"/>
    <property type="match status" value="1"/>
</dbReference>
<reference evidence="6 7" key="1">
    <citation type="submission" date="2024-09" db="EMBL/GenBank/DDBJ databases">
        <authorList>
            <person name="Sun Q."/>
            <person name="Mori K."/>
        </authorList>
    </citation>
    <scope>NUCLEOTIDE SEQUENCE [LARGE SCALE GENOMIC DNA]</scope>
    <source>
        <strain evidence="6 7">ATCC 51272</strain>
    </source>
</reference>
<feature type="domain" description="NAD-dependent epimerase/dehydratase" evidence="5">
    <location>
        <begin position="32"/>
        <end position="274"/>
    </location>
</feature>
<evidence type="ECO:0000256" key="2">
    <source>
        <dbReference type="ARBA" id="ARBA00022793"/>
    </source>
</evidence>
<keyword evidence="7" id="KW-1185">Reference proteome</keyword>
<dbReference type="PANTHER" id="PTHR43078:SF6">
    <property type="entry name" value="UDP-GLUCURONIC ACID DECARBOXYLASE 1"/>
    <property type="match status" value="1"/>
</dbReference>
<evidence type="ECO:0000256" key="1">
    <source>
        <dbReference type="ARBA" id="ARBA00001911"/>
    </source>
</evidence>
<evidence type="ECO:0000313" key="6">
    <source>
        <dbReference type="EMBL" id="MFB9898473.1"/>
    </source>
</evidence>
<dbReference type="EMBL" id="JBHLZF010000002">
    <property type="protein sequence ID" value="MFB9898473.1"/>
    <property type="molecule type" value="Genomic_DNA"/>
</dbReference>